<dbReference type="PANTHER" id="PTHR21021:SF16">
    <property type="entry name" value="TIP41-LIKE PROTEIN"/>
    <property type="match status" value="1"/>
</dbReference>
<organism evidence="2 3">
    <name type="scientific">Dipteronia dyeriana</name>
    <dbReference type="NCBI Taxonomy" id="168575"/>
    <lineage>
        <taxon>Eukaryota</taxon>
        <taxon>Viridiplantae</taxon>
        <taxon>Streptophyta</taxon>
        <taxon>Embryophyta</taxon>
        <taxon>Tracheophyta</taxon>
        <taxon>Spermatophyta</taxon>
        <taxon>Magnoliopsida</taxon>
        <taxon>eudicotyledons</taxon>
        <taxon>Gunneridae</taxon>
        <taxon>Pentapetalae</taxon>
        <taxon>rosids</taxon>
        <taxon>malvids</taxon>
        <taxon>Sapindales</taxon>
        <taxon>Sapindaceae</taxon>
        <taxon>Hippocastanoideae</taxon>
        <taxon>Acereae</taxon>
        <taxon>Dipteronia</taxon>
    </lineage>
</organism>
<proteinExistence type="inferred from homology"/>
<dbReference type="PANTHER" id="PTHR21021">
    <property type="entry name" value="GAF/PUTATIVE CYTOSKELETAL PROTEIN"/>
    <property type="match status" value="1"/>
</dbReference>
<comment type="caution">
    <text evidence="2">The sequence shown here is derived from an EMBL/GenBank/DDBJ whole genome shotgun (WGS) entry which is preliminary data.</text>
</comment>
<dbReference type="InterPro" id="IPR007303">
    <property type="entry name" value="TIP41-like"/>
</dbReference>
<gene>
    <name evidence="2" type="ORF">Ddye_004906</name>
</gene>
<dbReference type="Proteomes" id="UP001280121">
    <property type="component" value="Unassembled WGS sequence"/>
</dbReference>
<dbReference type="GO" id="GO:0005829">
    <property type="term" value="C:cytosol"/>
    <property type="evidence" value="ECO:0007669"/>
    <property type="project" value="TreeGrafter"/>
</dbReference>
<reference evidence="2" key="1">
    <citation type="journal article" date="2023" name="Plant J.">
        <title>Genome sequences and population genomics provide insights into the demographic history, inbreeding, and mutation load of two 'living fossil' tree species of Dipteronia.</title>
        <authorList>
            <person name="Feng Y."/>
            <person name="Comes H.P."/>
            <person name="Chen J."/>
            <person name="Zhu S."/>
            <person name="Lu R."/>
            <person name="Zhang X."/>
            <person name="Li P."/>
            <person name="Qiu J."/>
            <person name="Olsen K.M."/>
            <person name="Qiu Y."/>
        </authorList>
    </citation>
    <scope>NUCLEOTIDE SEQUENCE</scope>
    <source>
        <strain evidence="2">KIB01</strain>
    </source>
</reference>
<sequence length="92" mass="10555">MDAEDCEFTIGRWEEKLDTTHLPGMVFGESGLVLKHDKTSTKIRFNTFDALGSWKKEALPSIEVLAAAQWKFRWELVVGPNSNEHCDVLFWV</sequence>
<protein>
    <submittedName>
        <fullName evidence="2">Uncharacterized protein</fullName>
    </submittedName>
</protein>
<evidence type="ECO:0000313" key="3">
    <source>
        <dbReference type="Proteomes" id="UP001280121"/>
    </source>
</evidence>
<evidence type="ECO:0000256" key="1">
    <source>
        <dbReference type="ARBA" id="ARBA00006658"/>
    </source>
</evidence>
<comment type="similarity">
    <text evidence="1">Belongs to the TIP41 family.</text>
</comment>
<dbReference type="EMBL" id="JANJYI010000002">
    <property type="protein sequence ID" value="KAK2658373.1"/>
    <property type="molecule type" value="Genomic_DNA"/>
</dbReference>
<keyword evidence="3" id="KW-1185">Reference proteome</keyword>
<accession>A0AAD9XG27</accession>
<dbReference type="Pfam" id="PF04176">
    <property type="entry name" value="TIP41"/>
    <property type="match status" value="1"/>
</dbReference>
<dbReference type="AlphaFoldDB" id="A0AAD9XG27"/>
<name>A0AAD9XG27_9ROSI</name>
<dbReference type="InterPro" id="IPR051330">
    <property type="entry name" value="Phosphatase_reg/MetRdx"/>
</dbReference>
<evidence type="ECO:0000313" key="2">
    <source>
        <dbReference type="EMBL" id="KAK2658373.1"/>
    </source>
</evidence>
<dbReference type="GO" id="GO:0031929">
    <property type="term" value="P:TOR signaling"/>
    <property type="evidence" value="ECO:0007669"/>
    <property type="project" value="TreeGrafter"/>
</dbReference>